<keyword evidence="2" id="KW-1133">Transmembrane helix</keyword>
<dbReference type="EMBL" id="MFLV01000011">
    <property type="protein sequence ID" value="OGG71674.1"/>
    <property type="molecule type" value="Genomic_DNA"/>
</dbReference>
<dbReference type="Proteomes" id="UP000179115">
    <property type="component" value="Unassembled WGS sequence"/>
</dbReference>
<gene>
    <name evidence="3" type="ORF">A3A35_00725</name>
</gene>
<evidence type="ECO:0000313" key="4">
    <source>
        <dbReference type="Proteomes" id="UP000179115"/>
    </source>
</evidence>
<comment type="caution">
    <text evidence="3">The sequence shown here is derived from an EMBL/GenBank/DDBJ whole genome shotgun (WGS) entry which is preliminary data.</text>
</comment>
<feature type="transmembrane region" description="Helical" evidence="2">
    <location>
        <begin position="125"/>
        <end position="147"/>
    </location>
</feature>
<evidence type="ECO:0000256" key="1">
    <source>
        <dbReference type="SAM" id="MobiDB-lite"/>
    </source>
</evidence>
<protein>
    <submittedName>
        <fullName evidence="3">Uncharacterized protein</fullName>
    </submittedName>
</protein>
<feature type="compositionally biased region" description="Polar residues" evidence="1">
    <location>
        <begin position="1"/>
        <end position="19"/>
    </location>
</feature>
<keyword evidence="2" id="KW-0812">Transmembrane</keyword>
<keyword evidence="2" id="KW-0472">Membrane</keyword>
<organism evidence="3 4">
    <name type="scientific">Candidatus Kaiserbacteria bacterium RIFCSPLOWO2_01_FULL_51_21</name>
    <dbReference type="NCBI Taxonomy" id="1798508"/>
    <lineage>
        <taxon>Bacteria</taxon>
        <taxon>Candidatus Kaiseribacteriota</taxon>
    </lineage>
</organism>
<evidence type="ECO:0000256" key="2">
    <source>
        <dbReference type="SAM" id="Phobius"/>
    </source>
</evidence>
<dbReference type="AlphaFoldDB" id="A0A1F6EDC2"/>
<accession>A0A1F6EDC2</accession>
<feature type="compositionally biased region" description="Low complexity" evidence="1">
    <location>
        <begin position="57"/>
        <end position="71"/>
    </location>
</feature>
<proteinExistence type="predicted"/>
<feature type="region of interest" description="Disordered" evidence="1">
    <location>
        <begin position="1"/>
        <end position="84"/>
    </location>
</feature>
<evidence type="ECO:0000313" key="3">
    <source>
        <dbReference type="EMBL" id="OGG71674.1"/>
    </source>
</evidence>
<dbReference type="STRING" id="1798508.A3A35_00725"/>
<sequence>MAENESMQSKSTAQESTVPSEKPGDLEAVPKGPLHLPVEKPVTVMLDEETTVEQVLPQAPQGEKPAPAAEPAAKRNSPVGPLRTYRDDISKTLQKGGVSYLSMATAEYARRGALGIPLPATRRNLLLLGSIGLIVGGLVVASLVYFLKPGGETETPTGLAVLPLIFAEERVEINVTGYDRKKLLASLSGERAAIQQKIGSITHLSLTREAPEGTELLAAAEFLRIIDARVPASFLRSLGNNFMFGYYEANGNQPFLIFKTDSYGEAYAGMLAWEPYLRLDLSPVFTFNAVSTGEAATTTTAASTPKTTSIGGDRFRDRVIKNKDVRILFNPDNSVLLLYALPDQQTIVIATSEATLNEVAARLTTSRNR</sequence>
<reference evidence="3 4" key="1">
    <citation type="journal article" date="2016" name="Nat. Commun.">
        <title>Thousands of microbial genomes shed light on interconnected biogeochemical processes in an aquifer system.</title>
        <authorList>
            <person name="Anantharaman K."/>
            <person name="Brown C.T."/>
            <person name="Hug L.A."/>
            <person name="Sharon I."/>
            <person name="Castelle C.J."/>
            <person name="Probst A.J."/>
            <person name="Thomas B.C."/>
            <person name="Singh A."/>
            <person name="Wilkins M.J."/>
            <person name="Karaoz U."/>
            <person name="Brodie E.L."/>
            <person name="Williams K.H."/>
            <person name="Hubbard S.S."/>
            <person name="Banfield J.F."/>
        </authorList>
    </citation>
    <scope>NUCLEOTIDE SEQUENCE [LARGE SCALE GENOMIC DNA]</scope>
</reference>
<name>A0A1F6EDC2_9BACT</name>